<accession>A0ABU3ZID4</accession>
<evidence type="ECO:0000256" key="1">
    <source>
        <dbReference type="ARBA" id="ARBA00022723"/>
    </source>
</evidence>
<evidence type="ECO:0000256" key="2">
    <source>
        <dbReference type="ARBA" id="ARBA00022801"/>
    </source>
</evidence>
<evidence type="ECO:0000313" key="5">
    <source>
        <dbReference type="Proteomes" id="UP001186452"/>
    </source>
</evidence>
<keyword evidence="2" id="KW-0378">Hydrolase</keyword>
<dbReference type="PANTHER" id="PTHR11845">
    <property type="entry name" value="5'-DEOXYNUCLEOTIDASE HDDC2"/>
    <property type="match status" value="1"/>
</dbReference>
<keyword evidence="5" id="KW-1185">Reference proteome</keyword>
<dbReference type="SUPFAM" id="SSF109604">
    <property type="entry name" value="HD-domain/PDEase-like"/>
    <property type="match status" value="1"/>
</dbReference>
<gene>
    <name evidence="4" type="ORF">R2X38_12340</name>
</gene>
<dbReference type="Pfam" id="PF13023">
    <property type="entry name" value="HD_3"/>
    <property type="match status" value="1"/>
</dbReference>
<organism evidence="4 5">
    <name type="scientific">Photobacterium rosenbergii</name>
    <dbReference type="NCBI Taxonomy" id="294936"/>
    <lineage>
        <taxon>Bacteria</taxon>
        <taxon>Pseudomonadati</taxon>
        <taxon>Pseudomonadota</taxon>
        <taxon>Gammaproteobacteria</taxon>
        <taxon>Vibrionales</taxon>
        <taxon>Vibrionaceae</taxon>
        <taxon>Photobacterium</taxon>
    </lineage>
</organism>
<name>A0ABU3ZID4_9GAMM</name>
<dbReference type="InterPro" id="IPR039356">
    <property type="entry name" value="YfbR/HDDC2"/>
</dbReference>
<protein>
    <submittedName>
        <fullName evidence="4">HD domain-containing protein</fullName>
    </submittedName>
</protein>
<dbReference type="EMBL" id="JAWJZI010000004">
    <property type="protein sequence ID" value="MDV5169782.1"/>
    <property type="molecule type" value="Genomic_DNA"/>
</dbReference>
<evidence type="ECO:0000259" key="3">
    <source>
        <dbReference type="Pfam" id="PF13023"/>
    </source>
</evidence>
<dbReference type="InterPro" id="IPR006674">
    <property type="entry name" value="HD_domain"/>
</dbReference>
<dbReference type="PANTHER" id="PTHR11845:SF13">
    <property type="entry name" value="5'-DEOXYNUCLEOTIDASE HDDC2"/>
    <property type="match status" value="1"/>
</dbReference>
<comment type="caution">
    <text evidence="4">The sequence shown here is derived from an EMBL/GenBank/DDBJ whole genome shotgun (WGS) entry which is preliminary data.</text>
</comment>
<dbReference type="RefSeq" id="WP_317522798.1">
    <property type="nucleotide sequence ID" value="NZ_JAWJZI010000004.1"/>
</dbReference>
<dbReference type="Proteomes" id="UP001186452">
    <property type="component" value="Unassembled WGS sequence"/>
</dbReference>
<keyword evidence="1" id="KW-0479">Metal-binding</keyword>
<feature type="domain" description="HD" evidence="3">
    <location>
        <begin position="16"/>
        <end position="170"/>
    </location>
</feature>
<evidence type="ECO:0000313" key="4">
    <source>
        <dbReference type="EMBL" id="MDV5169782.1"/>
    </source>
</evidence>
<sequence length="198" mass="22691">MKQSDMLGMLDFLRQAEQLKDTLRSAHTTQGRKESTAEHTWRLCLMAMLFEQEMPEIDHAKLMQMCVIHDLGEAISGDIAAVDQDPNIDKSYQERLDLQTLIAPLNQPMQQHILSLWDEYEQAETLEAKVAKGLDKLETLIQHNQGLNPDGFDYEFNLHYGKKYTDQHPLLAAIREIVDQDTASKVQPGTELENEVKK</sequence>
<dbReference type="Gene3D" id="1.10.3210.10">
    <property type="entry name" value="Hypothetical protein af1432"/>
    <property type="match status" value="1"/>
</dbReference>
<proteinExistence type="predicted"/>
<reference evidence="4 5" key="1">
    <citation type="submission" date="2023-10" db="EMBL/GenBank/DDBJ databases">
        <title>Marine bacteria isolated from horseshoe crab.</title>
        <authorList>
            <person name="Cheng T.H."/>
        </authorList>
    </citation>
    <scope>NUCLEOTIDE SEQUENCE [LARGE SCALE GENOMIC DNA]</scope>
    <source>
        <strain evidence="4 5">HSC6</strain>
    </source>
</reference>